<dbReference type="InterPro" id="IPR027417">
    <property type="entry name" value="P-loop_NTPase"/>
</dbReference>
<evidence type="ECO:0000259" key="1">
    <source>
        <dbReference type="PROSITE" id="PS51192"/>
    </source>
</evidence>
<organism evidence="2">
    <name type="scientific">Edafosvirus sp</name>
    <dbReference type="NCBI Taxonomy" id="2487765"/>
    <lineage>
        <taxon>Viruses</taxon>
        <taxon>Varidnaviria</taxon>
        <taxon>Bamfordvirae</taxon>
        <taxon>Nucleocytoviricota</taxon>
        <taxon>Megaviricetes</taxon>
        <taxon>Imitervirales</taxon>
        <taxon>Mimiviridae</taxon>
        <taxon>Klosneuvirinae</taxon>
    </lineage>
</organism>
<reference evidence="2" key="1">
    <citation type="submission" date="2018-10" db="EMBL/GenBank/DDBJ databases">
        <title>Hidden diversity of soil giant viruses.</title>
        <authorList>
            <person name="Schulz F."/>
            <person name="Alteio L."/>
            <person name="Goudeau D."/>
            <person name="Ryan E.M."/>
            <person name="Malmstrom R.R."/>
            <person name="Blanchard J."/>
            <person name="Woyke T."/>
        </authorList>
    </citation>
    <scope>NUCLEOTIDE SEQUENCE</scope>
    <source>
        <strain evidence="2">EDV1</strain>
    </source>
</reference>
<feature type="domain" description="Helicase ATP-binding" evidence="1">
    <location>
        <begin position="644"/>
        <end position="816"/>
    </location>
</feature>
<dbReference type="PROSITE" id="PS51192">
    <property type="entry name" value="HELICASE_ATP_BIND_1"/>
    <property type="match status" value="1"/>
</dbReference>
<evidence type="ECO:0000313" key="2">
    <source>
        <dbReference type="EMBL" id="AYV78287.1"/>
    </source>
</evidence>
<proteinExistence type="predicted"/>
<sequence length="1067" mass="122457">MLIACDIDKLIEKSPKYIKTKNVGLFASTLQKLMRRGRGCAKVMEETLRHLWKSNGYNLPDQQFLRVSACRQLVWRLFITTIEDVEPFITDKNSEYLSMMDIACLSVLANIYPDIQFTEPVFDKILYTALLIQNNDKPGSKWDLLKNRESIDNDIRYIATKDPLLKAFKMLVFYMPSRQFDQELLTKSFNYINKGFYTPKFLNNVPINELLAHGNKKEGQEGLRSGLDAHPYPNLILLFQASLPFIPHDDRHTTKGLAGFIWNYSSAINVRESPIEFPDDESKIMKNILSEIQNDLLNGNSYKKEIDKLTNKINKYTESNKYNGKHDNANELVSRTGFLLLFGQKLPITVKGKRYDIVVAGTPEMPCKVKTGNKTTSEYLEGDARYNGEVAYVDHLNNNKIIIDCPPPPIGFNWIWNDKKKIQINAKIIKTNKNKLTNDILFYADEHELKPFDASTILIPLPRISIIKSIPDDIEKIISQMLYVSDKFGMDNYMLNLASKNIKGLPLYDWYKIARKSPIPNSVWKSVYVKIQNNYNNEVHIGPVDSGGGKVQLSIDYMYEGVMWRLFNLLSMIYPNTVMNSNAVKSLKFKINNNTSEYLDLIDNLNKLSYVKSEEKIVGKLPKVQLITTLWEHQQRASDRILHGMTVLGVRGYANASGVGAGKSLASLSVIVGTYNYNMKTNNSSSSGFLILVPTTYLYKTWVEEITKHTKGFEIIIQNANGSFSNYPESDVPIIIKHNTILVSTLGRTREHPHSNSWVLVIIDEALSIQNKSSKHTEEALKQIVTSQYGCILLSATFFRSRFDKLFYMLKMLNTGLPENKSYLDTILLESIVSDIPLKTRNWTSTQHPFYLTKELQKEYDQILKQNLSSEKLFSKLQSYLFNNFDYVSAFADLIKKSEKNGHRCLIYAKSREEADLLAENIKNVSRFPDISGTHLSISTTEGTYGLNNLIYLDTIISRPPSPDILPQQKGRLDRPGQKNDELFIKFLYVKNSVDDASIFRLELANNFRNHYILPISDFYEIAVGKKKKEDIQYGGKINYYKKYIKYKIKINLFLENIYNGFKEITI</sequence>
<keyword evidence="2" id="KW-0547">Nucleotide-binding</keyword>
<dbReference type="PANTHER" id="PTHR45629:SF7">
    <property type="entry name" value="DNA EXCISION REPAIR PROTEIN ERCC-6-RELATED"/>
    <property type="match status" value="1"/>
</dbReference>
<dbReference type="EMBL" id="MK072074">
    <property type="protein sequence ID" value="AYV78287.1"/>
    <property type="molecule type" value="Genomic_DNA"/>
</dbReference>
<keyword evidence="2" id="KW-0067">ATP-binding</keyword>
<dbReference type="SUPFAM" id="SSF52540">
    <property type="entry name" value="P-loop containing nucleoside triphosphate hydrolases"/>
    <property type="match status" value="2"/>
</dbReference>
<name>A0A3G4ZTR7_9VIRU</name>
<gene>
    <name evidence="2" type="ORF">Edafosvirus9_1</name>
</gene>
<keyword evidence="2" id="KW-0378">Hydrolase</keyword>
<protein>
    <submittedName>
        <fullName evidence="2">DEAD/SNF2-like helicase</fullName>
    </submittedName>
</protein>
<dbReference type="Gene3D" id="3.40.50.300">
    <property type="entry name" value="P-loop containing nucleotide triphosphate hydrolases"/>
    <property type="match status" value="1"/>
</dbReference>
<dbReference type="InterPro" id="IPR000330">
    <property type="entry name" value="SNF2_N"/>
</dbReference>
<keyword evidence="2" id="KW-0347">Helicase</keyword>
<dbReference type="Pfam" id="PF00176">
    <property type="entry name" value="SNF2-rel_dom"/>
    <property type="match status" value="1"/>
</dbReference>
<accession>A0A3G4ZTR7</accession>
<dbReference type="PANTHER" id="PTHR45629">
    <property type="entry name" value="SNF2/RAD54 FAMILY MEMBER"/>
    <property type="match status" value="1"/>
</dbReference>
<dbReference type="SMART" id="SM00487">
    <property type="entry name" value="DEXDc"/>
    <property type="match status" value="1"/>
</dbReference>
<dbReference type="GO" id="GO:0004386">
    <property type="term" value="F:helicase activity"/>
    <property type="evidence" value="ECO:0007669"/>
    <property type="project" value="UniProtKB-KW"/>
</dbReference>
<dbReference type="InterPro" id="IPR050496">
    <property type="entry name" value="SNF2_RAD54_helicase_repair"/>
</dbReference>
<dbReference type="InterPro" id="IPR014001">
    <property type="entry name" value="Helicase_ATP-bd"/>
</dbReference>
<dbReference type="GO" id="GO:0005524">
    <property type="term" value="F:ATP binding"/>
    <property type="evidence" value="ECO:0007669"/>
    <property type="project" value="InterPro"/>
</dbReference>